<evidence type="ECO:0008006" key="11">
    <source>
        <dbReference type="Google" id="ProtNLM"/>
    </source>
</evidence>
<gene>
    <name evidence="9" type="ORF">SSX86_000096</name>
</gene>
<evidence type="ECO:0000259" key="8">
    <source>
        <dbReference type="Pfam" id="PF23247"/>
    </source>
</evidence>
<evidence type="ECO:0000256" key="3">
    <source>
        <dbReference type="ARBA" id="ARBA00022737"/>
    </source>
</evidence>
<dbReference type="InterPro" id="IPR002182">
    <property type="entry name" value="NB-ARC"/>
</dbReference>
<feature type="domain" description="Disease resistance protein At4g27190-like leucine-rich repeats" evidence="8">
    <location>
        <begin position="765"/>
        <end position="825"/>
    </location>
</feature>
<name>A0AAP0H9T1_9ASTR</name>
<dbReference type="InterPro" id="IPR032675">
    <property type="entry name" value="LRR_dom_sf"/>
</dbReference>
<feature type="domain" description="Disease resistance protein At4g27190-like leucine-rich repeats" evidence="8">
    <location>
        <begin position="1753"/>
        <end position="1883"/>
    </location>
</feature>
<dbReference type="PANTHER" id="PTHR33463">
    <property type="entry name" value="NB-ARC DOMAIN-CONTAINING PROTEIN-RELATED"/>
    <property type="match status" value="1"/>
</dbReference>
<dbReference type="InterPro" id="IPR050905">
    <property type="entry name" value="Plant_NBS-LRR"/>
</dbReference>
<dbReference type="Pfam" id="PF00931">
    <property type="entry name" value="NB-ARC"/>
    <property type="match status" value="1"/>
</dbReference>
<dbReference type="InterPro" id="IPR042197">
    <property type="entry name" value="Apaf_helical"/>
</dbReference>
<dbReference type="Pfam" id="PF23247">
    <property type="entry name" value="LRR_RPS2"/>
    <property type="match status" value="7"/>
</dbReference>
<keyword evidence="3" id="KW-0677">Repeat</keyword>
<keyword evidence="5" id="KW-0547">Nucleotide-binding</keyword>
<feature type="domain" description="Disease resistance protein At4g27190-like leucine-rich repeats" evidence="8">
    <location>
        <begin position="938"/>
        <end position="1062"/>
    </location>
</feature>
<feature type="domain" description="Disease resistance protein At4g27190-like leucine-rich repeats" evidence="8">
    <location>
        <begin position="1107"/>
        <end position="1168"/>
    </location>
</feature>
<dbReference type="SUPFAM" id="SSF52047">
    <property type="entry name" value="RNI-like"/>
    <property type="match status" value="2"/>
</dbReference>
<protein>
    <recommendedName>
        <fullName evidence="11">AAA+ ATPase domain-containing protein</fullName>
    </recommendedName>
</protein>
<feature type="domain" description="NB-ARC" evidence="7">
    <location>
        <begin position="182"/>
        <end position="345"/>
    </location>
</feature>
<sequence length="2016" mass="230706">MEQVLFEQVINPVVKLLTRHITRHIGYVICATKQFTQMTERMNDLKSKSKDVETRKNANVINRKEVPDGVEGWLTDVEKVREKVESISIDQDIGCLNMKMRYGLGRKASKATETIEKLITRNSEFVWTDAAIPTGRVDPKTAISSTSSTPSLSSLPTSSATSTPSLGDVFKSREMPFNDALKLLQQDYKSTQVIALCGMGGVGKTTMMKQLKQVANDKKMFSFIVKVVIGREPNMLAIQDDIALGIGGEKLRETTLSARADSLCEKFKKRLQVEKNKMLIILDNVWEKIDIKCIGLESPLPEGVKLLLTSRNSRICREIAASSIFQEVKVDVMKEKEAHNFFSQITRVSEQVDRDKYEIGCQVIKRCGGLPLAIELIATTLISQEKFVWNSTLQRLNKNNIDEDVQEIIKISYKYIRKEEDKEIFLLCGLFPGDSDIPIELLTRYAWGLRLLKDASTLGHARDMTNTCVQNLLNANLLIHSDDRGCVKMHDLVLAFVLSKVSMGNHPWIINHGDTSKWDRFETSESCKRISLTCLGMSEFPDHFKYPNLTFIQLIHGDPSLKFPTDFYENMKKLEVIAYFNMQFPLLPRSLQCSTNLHTLVLDKCRLMIDYCFARDLVNLEVLSFAHCNIYKLPSTIGNLRKLKLLDLTGCANLHIDDGVFNNLKSLEELYMRVSKGRIPVRFTDSNIEDLEKLLGQLSALEIEFVKEKTQLKNLSFKKLNKFQISIGCQLDNKEYSLQNTLKLVTNSSRELKDCKISELFEKTDNLQLEVMDMNSLEDVVSNHSYSFCNLRDLKVSNCGSLKYLFPNFVVCGLRKLERLEVSSCSILEALVDNNGGSEINAEVKFEKLKFLCLKRLPKLVSLFLVDNVVELPQLTELELDGLHNFTSIYPDNNNTTAQQPFFNRQVRISKLEKLEIRSMKKLKQIWGCEIESTNEEEVNNISLLREIKVEGCDSLVNLFPTNPMRLLNHLERLKVKKCGSIEAIFNIDLECVGKDEQLLLLRSSRLRSIKVFHSENLREVWRINGGENNSSTSLLIHEFESIDIRDCTMFTNVFTPTNAKSDMRGVGNASIDRVESDGVLKNISHVLIMQSTQSRRKKDDNISSVAFPSSNLLHSFHYLHELDLDGCNGVEVVFEIVNSSSNDQQPLLPNIQRLHLQKMDNMSHVWKCSNWNKFLILYKQSSFNNLTTIILENCNRIKYLFSPFVAKLLSNLKKIDIHSCDGMEEVVSNRDDNDEDEEITRDIIAAFFPHLESLNFSWLKNLKRIGGGETTTVFHDQFSHDGNVLWSLCQFSREITIHACDSLMEVFETQGINNNGNYSGGGIDSPAIPRLENINVFNIKKLVIVYCSLLNHAFTFSTLESLRQLEELKIDSCKAMEVVFEIDNCPSSRELVTTTHNQQPLLLPNLQSLELEFMDNMSYVWKCNNWNKFLILHNSSFNNLTIIKLSFCSRIKYLFSPLMAKLLSNLKEIMIFDCGDMEEVVSDRDDKDEDGEITTYTTTAFFPYLQTLSLDGLENLKRIGGGKTTSTSVFHDQFSHDGNIPWSLCQFSREITIHHCPSLMEVFEIQGTNYNGNYSGGGIDSSAIPRLENINVFNIKKMVITSCELLKHVFTFSTLESLRQLEELKIESCKTMEVIVKIENEEQQKDVEFPHLKSLELFNLPNLKGFFLGMNRFHWPLLEKVRISECPQMMAFTIGRSTTPKLKYIHTSLGKHNLECGLNFHMTTDLHQALLPSSESISLSSRTTLLKPLPWSFHNLVDLHCKSDWREKNIIPSNELLQLQALERIQVETCRHVEEVFEVEAMEGINTSDSETVVEIPNIRQMELVLLDSLKYIWKSSHHHVLEFPNLTKLTISVCKNLEHVFTSSMVGSLQQLQDLYICYCNSLLVIIKVEEEDEEEKDHPNMDVIVKVKEEEEEENKEETECDVKVKWIEFPCLKSINLRITRSLKGFCLGKYDFSFPSLHTLEIYECPQITVFTKGHVETPALNVIDTVFGMCYLREDINSFIKTKQHEGFHF</sequence>
<dbReference type="SUPFAM" id="SSF52540">
    <property type="entry name" value="P-loop containing nucleoside triphosphate hydrolases"/>
    <property type="match status" value="1"/>
</dbReference>
<dbReference type="PRINTS" id="PR00364">
    <property type="entry name" value="DISEASERSIST"/>
</dbReference>
<dbReference type="GO" id="GO:0043531">
    <property type="term" value="F:ADP binding"/>
    <property type="evidence" value="ECO:0007669"/>
    <property type="project" value="InterPro"/>
</dbReference>
<keyword evidence="5" id="KW-0067">ATP-binding</keyword>
<feature type="domain" description="Disease resistance protein At4g27190-like leucine-rich repeats" evidence="8">
    <location>
        <begin position="1334"/>
        <end position="1476"/>
    </location>
</feature>
<keyword evidence="2" id="KW-0433">Leucine-rich repeat</keyword>
<dbReference type="Gene3D" id="3.80.10.10">
    <property type="entry name" value="Ribonuclease Inhibitor"/>
    <property type="match status" value="6"/>
</dbReference>
<dbReference type="GO" id="GO:0005524">
    <property type="term" value="F:ATP binding"/>
    <property type="evidence" value="ECO:0007669"/>
    <property type="project" value="UniProtKB-KW"/>
</dbReference>
<keyword evidence="10" id="KW-1185">Reference proteome</keyword>
<dbReference type="InterPro" id="IPR036388">
    <property type="entry name" value="WH-like_DNA-bd_sf"/>
</dbReference>
<dbReference type="EMBL" id="JBCNJP010000002">
    <property type="protein sequence ID" value="KAK9080338.1"/>
    <property type="molecule type" value="Genomic_DNA"/>
</dbReference>
<organism evidence="9 10">
    <name type="scientific">Deinandra increscens subsp. villosa</name>
    <dbReference type="NCBI Taxonomy" id="3103831"/>
    <lineage>
        <taxon>Eukaryota</taxon>
        <taxon>Viridiplantae</taxon>
        <taxon>Streptophyta</taxon>
        <taxon>Embryophyta</taxon>
        <taxon>Tracheophyta</taxon>
        <taxon>Spermatophyta</taxon>
        <taxon>Magnoliopsida</taxon>
        <taxon>eudicotyledons</taxon>
        <taxon>Gunneridae</taxon>
        <taxon>Pentapetalae</taxon>
        <taxon>asterids</taxon>
        <taxon>campanulids</taxon>
        <taxon>Asterales</taxon>
        <taxon>Asteraceae</taxon>
        <taxon>Asteroideae</taxon>
        <taxon>Heliantheae alliance</taxon>
        <taxon>Madieae</taxon>
        <taxon>Madiinae</taxon>
        <taxon>Deinandra</taxon>
    </lineage>
</organism>
<feature type="domain" description="Disease resistance protein At4g27190-like leucine-rich repeats" evidence="8">
    <location>
        <begin position="1180"/>
        <end position="1266"/>
    </location>
</feature>
<evidence type="ECO:0000256" key="2">
    <source>
        <dbReference type="ARBA" id="ARBA00022614"/>
    </source>
</evidence>
<dbReference type="Gene3D" id="1.10.8.430">
    <property type="entry name" value="Helical domain of apoptotic protease-activating factors"/>
    <property type="match status" value="1"/>
</dbReference>
<feature type="region of interest" description="Disordered" evidence="6">
    <location>
        <begin position="137"/>
        <end position="168"/>
    </location>
</feature>
<evidence type="ECO:0000256" key="6">
    <source>
        <dbReference type="SAM" id="MobiDB-lite"/>
    </source>
</evidence>
<evidence type="ECO:0000256" key="1">
    <source>
        <dbReference type="ARBA" id="ARBA00008894"/>
    </source>
</evidence>
<dbReference type="InterPro" id="IPR057135">
    <property type="entry name" value="At4g27190-like_LRR"/>
</dbReference>
<dbReference type="Gene3D" id="1.10.10.10">
    <property type="entry name" value="Winged helix-like DNA-binding domain superfamily/Winged helix DNA-binding domain"/>
    <property type="match status" value="1"/>
</dbReference>
<dbReference type="InterPro" id="IPR027417">
    <property type="entry name" value="P-loop_NTPase"/>
</dbReference>
<dbReference type="GO" id="GO:0006952">
    <property type="term" value="P:defense response"/>
    <property type="evidence" value="ECO:0007669"/>
    <property type="project" value="UniProtKB-KW"/>
</dbReference>
<dbReference type="PANTHER" id="PTHR33463:SF222">
    <property type="entry name" value="NB-ARC-RELATED"/>
    <property type="match status" value="1"/>
</dbReference>
<evidence type="ECO:0000256" key="4">
    <source>
        <dbReference type="ARBA" id="ARBA00022821"/>
    </source>
</evidence>
<feature type="compositionally biased region" description="Low complexity" evidence="6">
    <location>
        <begin position="144"/>
        <end position="166"/>
    </location>
</feature>
<evidence type="ECO:0000259" key="7">
    <source>
        <dbReference type="Pfam" id="PF00931"/>
    </source>
</evidence>
<evidence type="ECO:0000256" key="5">
    <source>
        <dbReference type="ARBA" id="ARBA00022840"/>
    </source>
</evidence>
<reference evidence="9 10" key="1">
    <citation type="submission" date="2024-04" db="EMBL/GenBank/DDBJ databases">
        <title>The reference genome of an endangered Asteraceae, Deinandra increscens subsp. villosa, native to the Central Coast of California.</title>
        <authorList>
            <person name="Guilliams M."/>
            <person name="Hasenstab-Lehman K."/>
            <person name="Meyer R."/>
            <person name="Mcevoy S."/>
        </authorList>
    </citation>
    <scope>NUCLEOTIDE SEQUENCE [LARGE SCALE GENOMIC DNA]</scope>
    <source>
        <tissue evidence="9">Leaf</tissue>
    </source>
</reference>
<accession>A0AAP0H9T1</accession>
<feature type="domain" description="Disease resistance protein At4g27190-like leucine-rich repeats" evidence="8">
    <location>
        <begin position="1590"/>
        <end position="1690"/>
    </location>
</feature>
<proteinExistence type="inferred from homology"/>
<dbReference type="Proteomes" id="UP001408789">
    <property type="component" value="Unassembled WGS sequence"/>
</dbReference>
<comment type="caution">
    <text evidence="9">The sequence shown here is derived from an EMBL/GenBank/DDBJ whole genome shotgun (WGS) entry which is preliminary data.</text>
</comment>
<dbReference type="SUPFAM" id="SSF52058">
    <property type="entry name" value="L domain-like"/>
    <property type="match status" value="3"/>
</dbReference>
<evidence type="ECO:0000313" key="9">
    <source>
        <dbReference type="EMBL" id="KAK9080338.1"/>
    </source>
</evidence>
<dbReference type="Gene3D" id="3.40.50.300">
    <property type="entry name" value="P-loop containing nucleotide triphosphate hydrolases"/>
    <property type="match status" value="1"/>
</dbReference>
<evidence type="ECO:0000313" key="10">
    <source>
        <dbReference type="Proteomes" id="UP001408789"/>
    </source>
</evidence>
<comment type="similarity">
    <text evidence="1">Belongs to the disease resistance NB-LRR family.</text>
</comment>
<keyword evidence="4" id="KW-0611">Plant defense</keyword>